<dbReference type="GO" id="GO:0046872">
    <property type="term" value="F:metal ion binding"/>
    <property type="evidence" value="ECO:0007669"/>
    <property type="project" value="UniProtKB-KW"/>
</dbReference>
<dbReference type="GO" id="GO:0003824">
    <property type="term" value="F:catalytic activity"/>
    <property type="evidence" value="ECO:0007669"/>
    <property type="project" value="InterPro"/>
</dbReference>
<name>A0A2C6K076_9APIC</name>
<keyword evidence="3" id="KW-0949">S-adenosyl-L-methionine</keyword>
<sequence length="272" mass="30669">MGMGEPLDNYTHVVNSIKFMTEPNKFALGNHHICISTVGIPHRIKKLSHDLPSTRLALSLHAPDQPTRLKLMPRAASTWKLEKILEATDDFIKQQKKVNSTAMKNIGLLVEYILIKDVNDTRSQAHALGKILKPRADAVLVNLIPYNPTAVPYDYKSEYSIKALVRQTLGQDIDSACGQLVIRSEQEEREKRERKEAEEKGEERGLSSYSYHLPFFFSPSFSCCLKKFDVSSLARKVTGSDRGVALTLASSGGCLLLCFLMMAMMRKRIRER</sequence>
<dbReference type="GeneID" id="94433345"/>
<accession>A0A2C6K076</accession>
<dbReference type="InterPro" id="IPR040072">
    <property type="entry name" value="Methyltransferase_A"/>
</dbReference>
<dbReference type="VEuPathDB" id="ToxoDB:CSUI_010027"/>
<evidence type="ECO:0000259" key="8">
    <source>
        <dbReference type="PROSITE" id="PS51918"/>
    </source>
</evidence>
<dbReference type="InterPro" id="IPR007197">
    <property type="entry name" value="rSAM"/>
</dbReference>
<dbReference type="InterPro" id="IPR036013">
    <property type="entry name" value="Band_7/SPFH_dom_sf"/>
</dbReference>
<dbReference type="GO" id="GO:0070475">
    <property type="term" value="P:rRNA base methylation"/>
    <property type="evidence" value="ECO:0007669"/>
    <property type="project" value="TreeGrafter"/>
</dbReference>
<evidence type="ECO:0000256" key="6">
    <source>
        <dbReference type="ARBA" id="ARBA00023014"/>
    </source>
</evidence>
<evidence type="ECO:0000256" key="3">
    <source>
        <dbReference type="ARBA" id="ARBA00022691"/>
    </source>
</evidence>
<organism evidence="9 10">
    <name type="scientific">Cystoisospora suis</name>
    <dbReference type="NCBI Taxonomy" id="483139"/>
    <lineage>
        <taxon>Eukaryota</taxon>
        <taxon>Sar</taxon>
        <taxon>Alveolata</taxon>
        <taxon>Apicomplexa</taxon>
        <taxon>Conoidasida</taxon>
        <taxon>Coccidia</taxon>
        <taxon>Eucoccidiorida</taxon>
        <taxon>Eimeriorina</taxon>
        <taxon>Sarcocystidae</taxon>
        <taxon>Cystoisospora</taxon>
    </lineage>
</organism>
<dbReference type="OrthoDB" id="333049at2759"/>
<evidence type="ECO:0000256" key="2">
    <source>
        <dbReference type="ARBA" id="ARBA00022485"/>
    </source>
</evidence>
<evidence type="ECO:0000313" key="9">
    <source>
        <dbReference type="EMBL" id="PHJ16160.1"/>
    </source>
</evidence>
<dbReference type="RefSeq" id="XP_067917890.1">
    <property type="nucleotide sequence ID" value="XM_068070134.1"/>
</dbReference>
<dbReference type="Gene3D" id="3.20.20.70">
    <property type="entry name" value="Aldolase class I"/>
    <property type="match status" value="1"/>
</dbReference>
<keyword evidence="7" id="KW-1133">Transmembrane helix</keyword>
<dbReference type="SUPFAM" id="SSF117892">
    <property type="entry name" value="Band 7/SPFH domain"/>
    <property type="match status" value="1"/>
</dbReference>
<keyword evidence="5" id="KW-0408">Iron</keyword>
<keyword evidence="10" id="KW-1185">Reference proteome</keyword>
<gene>
    <name evidence="9" type="ORF">CSUI_010027</name>
</gene>
<keyword evidence="4" id="KW-0479">Metal-binding</keyword>
<evidence type="ECO:0000256" key="1">
    <source>
        <dbReference type="ARBA" id="ARBA00001966"/>
    </source>
</evidence>
<evidence type="ECO:0000256" key="7">
    <source>
        <dbReference type="SAM" id="Phobius"/>
    </source>
</evidence>
<comment type="cofactor">
    <cofactor evidence="1">
        <name>[4Fe-4S] cluster</name>
        <dbReference type="ChEBI" id="CHEBI:49883"/>
    </cofactor>
</comment>
<dbReference type="EMBL" id="MIGC01006560">
    <property type="protein sequence ID" value="PHJ16160.1"/>
    <property type="molecule type" value="Genomic_DNA"/>
</dbReference>
<evidence type="ECO:0000256" key="4">
    <source>
        <dbReference type="ARBA" id="ARBA00022723"/>
    </source>
</evidence>
<keyword evidence="6" id="KW-0411">Iron-sulfur</keyword>
<keyword evidence="7" id="KW-0812">Transmembrane</keyword>
<keyword evidence="2" id="KW-0004">4Fe-4S</keyword>
<feature type="domain" description="Radical SAM core" evidence="8">
    <location>
        <begin position="1"/>
        <end position="180"/>
    </location>
</feature>
<proteinExistence type="predicted"/>
<feature type="transmembrane region" description="Helical" evidence="7">
    <location>
        <begin position="243"/>
        <end position="263"/>
    </location>
</feature>
<keyword evidence="7" id="KW-0472">Membrane</keyword>
<dbReference type="GO" id="GO:0051539">
    <property type="term" value="F:4 iron, 4 sulfur cluster binding"/>
    <property type="evidence" value="ECO:0007669"/>
    <property type="project" value="UniProtKB-KW"/>
</dbReference>
<comment type="caution">
    <text evidence="9">The sequence shown here is derived from an EMBL/GenBank/DDBJ whole genome shotgun (WGS) entry which is preliminary data.</text>
</comment>
<dbReference type="Proteomes" id="UP000221165">
    <property type="component" value="Unassembled WGS sequence"/>
</dbReference>
<evidence type="ECO:0000313" key="10">
    <source>
        <dbReference type="Proteomes" id="UP000221165"/>
    </source>
</evidence>
<dbReference type="PANTHER" id="PTHR30544">
    <property type="entry name" value="23S RRNA METHYLTRANSFERASE"/>
    <property type="match status" value="1"/>
</dbReference>
<dbReference type="GO" id="GO:0030488">
    <property type="term" value="P:tRNA methylation"/>
    <property type="evidence" value="ECO:0007669"/>
    <property type="project" value="TreeGrafter"/>
</dbReference>
<reference evidence="9 10" key="1">
    <citation type="journal article" date="2017" name="Int. J. Parasitol.">
        <title>The genome of the protozoan parasite Cystoisospora suis and a reverse vaccinology approach to identify vaccine candidates.</title>
        <authorList>
            <person name="Palmieri N."/>
            <person name="Shrestha A."/>
            <person name="Ruttkowski B."/>
            <person name="Beck T."/>
            <person name="Vogl C."/>
            <person name="Tomley F."/>
            <person name="Blake D.P."/>
            <person name="Joachim A."/>
        </authorList>
    </citation>
    <scope>NUCLEOTIDE SEQUENCE [LARGE SCALE GENOMIC DNA]</scope>
    <source>
        <strain evidence="9 10">Wien I</strain>
    </source>
</reference>
<evidence type="ECO:0000256" key="5">
    <source>
        <dbReference type="ARBA" id="ARBA00023004"/>
    </source>
</evidence>
<dbReference type="PANTHER" id="PTHR30544:SF8">
    <property type="entry name" value="RADICAL SAM SUPERFAMILY PROTEIN"/>
    <property type="match status" value="1"/>
</dbReference>
<dbReference type="PROSITE" id="PS51918">
    <property type="entry name" value="RADICAL_SAM"/>
    <property type="match status" value="1"/>
</dbReference>
<dbReference type="InterPro" id="IPR013785">
    <property type="entry name" value="Aldolase_TIM"/>
</dbReference>
<dbReference type="AlphaFoldDB" id="A0A2C6K076"/>
<protein>
    <submittedName>
        <fullName evidence="9">Radical sam domain-containing protein</fullName>
    </submittedName>
</protein>